<feature type="transmembrane region" description="Helical" evidence="9">
    <location>
        <begin position="471"/>
        <end position="488"/>
    </location>
</feature>
<feature type="transmembrane region" description="Helical" evidence="9">
    <location>
        <begin position="36"/>
        <end position="56"/>
    </location>
</feature>
<evidence type="ECO:0000256" key="1">
    <source>
        <dbReference type="ARBA" id="ARBA00004651"/>
    </source>
</evidence>
<keyword evidence="3 8" id="KW-0812">Transmembrane</keyword>
<keyword evidence="5 9" id="KW-1133">Transmembrane helix</keyword>
<keyword evidence="13" id="KW-1185">Reference proteome</keyword>
<feature type="transmembrane region" description="Helical" evidence="9">
    <location>
        <begin position="392"/>
        <end position="423"/>
    </location>
</feature>
<keyword evidence="4" id="KW-1278">Translocase</keyword>
<dbReference type="GO" id="GO:0015990">
    <property type="term" value="P:electron transport coupled proton transport"/>
    <property type="evidence" value="ECO:0007669"/>
    <property type="project" value="TreeGrafter"/>
</dbReference>
<evidence type="ECO:0000313" key="13">
    <source>
        <dbReference type="Proteomes" id="UP000199695"/>
    </source>
</evidence>
<feature type="transmembrane region" description="Helical" evidence="9">
    <location>
        <begin position="6"/>
        <end position="24"/>
    </location>
</feature>
<evidence type="ECO:0000256" key="9">
    <source>
        <dbReference type="SAM" id="Phobius"/>
    </source>
</evidence>
<name>A0A1H8B9X1_9BACL</name>
<dbReference type="InterPro" id="IPR003918">
    <property type="entry name" value="NADH_UbQ_OxRdtase"/>
</dbReference>
<dbReference type="PRINTS" id="PR01437">
    <property type="entry name" value="NUOXDRDTASE4"/>
</dbReference>
<feature type="domain" description="NADH:ubiquinone oxidoreductase chain 4 N-terminal" evidence="11">
    <location>
        <begin position="80"/>
        <end position="133"/>
    </location>
</feature>
<dbReference type="Pfam" id="PF01059">
    <property type="entry name" value="Oxidored_q5_N"/>
    <property type="match status" value="1"/>
</dbReference>
<dbReference type="EMBL" id="FOCQ01000002">
    <property type="protein sequence ID" value="SEM79506.1"/>
    <property type="molecule type" value="Genomic_DNA"/>
</dbReference>
<dbReference type="PANTHER" id="PTHR43507:SF1">
    <property type="entry name" value="NADH-UBIQUINONE OXIDOREDUCTASE CHAIN 4"/>
    <property type="match status" value="1"/>
</dbReference>
<protein>
    <submittedName>
        <fullName evidence="12">NADH-quinone oxidoreductase subunit M</fullName>
    </submittedName>
</protein>
<evidence type="ECO:0000256" key="6">
    <source>
        <dbReference type="ARBA" id="ARBA00023027"/>
    </source>
</evidence>
<dbReference type="STRING" id="1173111.SAMN05444955_10273"/>
<feature type="transmembrane region" description="Helical" evidence="9">
    <location>
        <begin position="350"/>
        <end position="372"/>
    </location>
</feature>
<keyword evidence="6" id="KW-0520">NAD</keyword>
<feature type="transmembrane region" description="Helical" evidence="9">
    <location>
        <begin position="429"/>
        <end position="450"/>
    </location>
</feature>
<dbReference type="GO" id="GO:0008137">
    <property type="term" value="F:NADH dehydrogenase (ubiquinone) activity"/>
    <property type="evidence" value="ECO:0007669"/>
    <property type="project" value="InterPro"/>
</dbReference>
<evidence type="ECO:0000256" key="8">
    <source>
        <dbReference type="RuleBase" id="RU000320"/>
    </source>
</evidence>
<comment type="subcellular location">
    <subcellularLocation>
        <location evidence="1">Cell membrane</location>
        <topology evidence="1">Multi-pass membrane protein</topology>
    </subcellularLocation>
    <subcellularLocation>
        <location evidence="8">Membrane</location>
        <topology evidence="8">Multi-pass membrane protein</topology>
    </subcellularLocation>
</comment>
<accession>A0A1H8B9X1</accession>
<dbReference type="InterPro" id="IPR001750">
    <property type="entry name" value="ND/Mrp_TM"/>
</dbReference>
<dbReference type="GO" id="GO:0005886">
    <property type="term" value="C:plasma membrane"/>
    <property type="evidence" value="ECO:0007669"/>
    <property type="project" value="UniProtKB-SubCell"/>
</dbReference>
<dbReference type="Pfam" id="PF00361">
    <property type="entry name" value="Proton_antipo_M"/>
    <property type="match status" value="1"/>
</dbReference>
<gene>
    <name evidence="12" type="ORF">SAMN05444955_10273</name>
</gene>
<dbReference type="PANTHER" id="PTHR43507">
    <property type="entry name" value="NADH-UBIQUINONE OXIDOREDUCTASE CHAIN 4"/>
    <property type="match status" value="1"/>
</dbReference>
<evidence type="ECO:0000256" key="5">
    <source>
        <dbReference type="ARBA" id="ARBA00022989"/>
    </source>
</evidence>
<dbReference type="NCBIfam" id="TIGR01972">
    <property type="entry name" value="NDH_I_M"/>
    <property type="match status" value="1"/>
</dbReference>
<feature type="domain" description="NADH:quinone oxidoreductase/Mrp antiporter transmembrane" evidence="10">
    <location>
        <begin position="141"/>
        <end position="433"/>
    </location>
</feature>
<dbReference type="Proteomes" id="UP000199695">
    <property type="component" value="Unassembled WGS sequence"/>
</dbReference>
<feature type="transmembrane region" description="Helical" evidence="9">
    <location>
        <begin position="148"/>
        <end position="168"/>
    </location>
</feature>
<feature type="transmembrane region" description="Helical" evidence="9">
    <location>
        <begin position="271"/>
        <end position="291"/>
    </location>
</feature>
<dbReference type="GO" id="GO:0003954">
    <property type="term" value="F:NADH dehydrogenase activity"/>
    <property type="evidence" value="ECO:0007669"/>
    <property type="project" value="TreeGrafter"/>
</dbReference>
<evidence type="ECO:0000256" key="2">
    <source>
        <dbReference type="ARBA" id="ARBA00009025"/>
    </source>
</evidence>
<feature type="transmembrane region" description="Helical" evidence="9">
    <location>
        <begin position="124"/>
        <end position="142"/>
    </location>
</feature>
<dbReference type="InterPro" id="IPR000260">
    <property type="entry name" value="NADH4_N"/>
</dbReference>
<feature type="transmembrane region" description="Helical" evidence="9">
    <location>
        <begin position="177"/>
        <end position="198"/>
    </location>
</feature>
<feature type="transmembrane region" description="Helical" evidence="9">
    <location>
        <begin position="228"/>
        <end position="250"/>
    </location>
</feature>
<feature type="transmembrane region" description="Helical" evidence="9">
    <location>
        <begin position="95"/>
        <end position="117"/>
    </location>
</feature>
<dbReference type="RefSeq" id="WP_170839697.1">
    <property type="nucleotide sequence ID" value="NZ_FOCQ01000002.1"/>
</dbReference>
<dbReference type="GO" id="GO:0048039">
    <property type="term" value="F:ubiquinone binding"/>
    <property type="evidence" value="ECO:0007669"/>
    <property type="project" value="TreeGrafter"/>
</dbReference>
<dbReference type="AlphaFoldDB" id="A0A1H8B9X1"/>
<feature type="transmembrane region" description="Helical" evidence="9">
    <location>
        <begin position="297"/>
        <end position="316"/>
    </location>
</feature>
<feature type="transmembrane region" description="Helical" evidence="9">
    <location>
        <begin position="323"/>
        <end position="344"/>
    </location>
</feature>
<evidence type="ECO:0000259" key="10">
    <source>
        <dbReference type="Pfam" id="PF00361"/>
    </source>
</evidence>
<keyword evidence="7 9" id="KW-0472">Membrane</keyword>
<organism evidence="12 13">
    <name type="scientific">Lihuaxuella thermophila</name>
    <dbReference type="NCBI Taxonomy" id="1173111"/>
    <lineage>
        <taxon>Bacteria</taxon>
        <taxon>Bacillati</taxon>
        <taxon>Bacillota</taxon>
        <taxon>Bacilli</taxon>
        <taxon>Bacillales</taxon>
        <taxon>Thermoactinomycetaceae</taxon>
        <taxon>Lihuaxuella</taxon>
    </lineage>
</organism>
<dbReference type="GO" id="GO:0042773">
    <property type="term" value="P:ATP synthesis coupled electron transport"/>
    <property type="evidence" value="ECO:0007669"/>
    <property type="project" value="InterPro"/>
</dbReference>
<sequence>MKVITAWLPTLITFLPLIGVPVILCLPRKQTGWHRLAAMLATLPSLLLAGYMYALFEAGQKGMQWFQSFVWFRIPIPDPQVEPWVFHYSMGADGLSMPLVLLTCIVSTLAAAASLYIKERTREYYILLLLLQTGMAGVFLSANFFLFFIFFEITLISMYFLIGIWGYLGKEKAANHFLLYNGLGSGFLLFALVGLLLLSGNLDYGVIQQNMAQLMAHPELVNGPVKTMVWAIFVSLMIAFAIKLPIFPFHSWMLRVHVEAPTPVVMIHSGILLKMGAYGLIRFGLGIYPAFMKEVATLLVILGLVNILYGAILAFVQKELKKVLAYSSVSHMGIILLGIGSLSGVGLQGAVFQAVSHGLISALLFFLVGSLYERTKTTELDELGGLAKSMPLFSGILLVAAMALLGLPGLSGFISEFFAFLGLFKVKPVMAAVGTLGLILAAVYTLRAVLKTTFGPMKQRFVKLTDIHPRETVPMLVFVGLIVLIGVYPDVLGRPMQETLELIVSRIGG</sequence>
<evidence type="ECO:0000313" key="12">
    <source>
        <dbReference type="EMBL" id="SEM79506.1"/>
    </source>
</evidence>
<evidence type="ECO:0000259" key="11">
    <source>
        <dbReference type="Pfam" id="PF01059"/>
    </source>
</evidence>
<dbReference type="InterPro" id="IPR010227">
    <property type="entry name" value="NADH_Q_OxRdtase_chainM/4"/>
</dbReference>
<comment type="similarity">
    <text evidence="2">Belongs to the complex I subunit 4 family.</text>
</comment>
<evidence type="ECO:0000256" key="3">
    <source>
        <dbReference type="ARBA" id="ARBA00022692"/>
    </source>
</evidence>
<proteinExistence type="inferred from homology"/>
<evidence type="ECO:0000256" key="7">
    <source>
        <dbReference type="ARBA" id="ARBA00023136"/>
    </source>
</evidence>
<evidence type="ECO:0000256" key="4">
    <source>
        <dbReference type="ARBA" id="ARBA00022967"/>
    </source>
</evidence>
<reference evidence="12 13" key="1">
    <citation type="submission" date="2016-10" db="EMBL/GenBank/DDBJ databases">
        <authorList>
            <person name="de Groot N.N."/>
        </authorList>
    </citation>
    <scope>NUCLEOTIDE SEQUENCE [LARGE SCALE GENOMIC DNA]</scope>
    <source>
        <strain evidence="12 13">DSM 46701</strain>
    </source>
</reference>